<evidence type="ECO:0000256" key="1">
    <source>
        <dbReference type="SAM" id="MobiDB-lite"/>
    </source>
</evidence>
<name>W2ZEY5_PHYNI</name>
<proteinExistence type="predicted"/>
<feature type="signal peptide" evidence="2">
    <location>
        <begin position="1"/>
        <end position="24"/>
    </location>
</feature>
<dbReference type="Proteomes" id="UP000018948">
    <property type="component" value="Unassembled WGS sequence"/>
</dbReference>
<evidence type="ECO:0000313" key="3">
    <source>
        <dbReference type="EMBL" id="ETP45551.1"/>
    </source>
</evidence>
<evidence type="ECO:0000256" key="2">
    <source>
        <dbReference type="SAM" id="SignalP"/>
    </source>
</evidence>
<sequence length="57" mass="6481">MKFIRVTIAAGVLLATPLCSEAEAKTEYQSNLPPRNPEYDPRKNPCRDVHSRTCYDN</sequence>
<gene>
    <name evidence="3" type="ORF">F442_08062</name>
</gene>
<feature type="chain" id="PRO_5004831719" description="RxLR effector protein" evidence="2">
    <location>
        <begin position="25"/>
        <end position="57"/>
    </location>
</feature>
<reference evidence="3 4" key="1">
    <citation type="submission" date="2013-11" db="EMBL/GenBank/DDBJ databases">
        <title>The Genome Sequence of Phytophthora parasitica P10297.</title>
        <authorList>
            <consortium name="The Broad Institute Genomics Platform"/>
            <person name="Russ C."/>
            <person name="Tyler B."/>
            <person name="Panabieres F."/>
            <person name="Shan W."/>
            <person name="Tripathy S."/>
            <person name="Grunwald N."/>
            <person name="Machado M."/>
            <person name="Johnson C.S."/>
            <person name="Walker B."/>
            <person name="Young S.K."/>
            <person name="Zeng Q."/>
            <person name="Gargeya S."/>
            <person name="Fitzgerald M."/>
            <person name="Haas B."/>
            <person name="Abouelleil A."/>
            <person name="Allen A.W."/>
            <person name="Alvarado L."/>
            <person name="Arachchi H.M."/>
            <person name="Berlin A.M."/>
            <person name="Chapman S.B."/>
            <person name="Gainer-Dewar J."/>
            <person name="Goldberg J."/>
            <person name="Griggs A."/>
            <person name="Gujja S."/>
            <person name="Hansen M."/>
            <person name="Howarth C."/>
            <person name="Imamovic A."/>
            <person name="Ireland A."/>
            <person name="Larimer J."/>
            <person name="McCowan C."/>
            <person name="Murphy C."/>
            <person name="Pearson M."/>
            <person name="Poon T.W."/>
            <person name="Priest M."/>
            <person name="Roberts A."/>
            <person name="Saif S."/>
            <person name="Shea T."/>
            <person name="Sisk P."/>
            <person name="Sykes S."/>
            <person name="Wortman J."/>
            <person name="Nusbaum C."/>
            <person name="Birren B."/>
        </authorList>
    </citation>
    <scope>NUCLEOTIDE SEQUENCE [LARGE SCALE GENOMIC DNA]</scope>
    <source>
        <strain evidence="3 4">P10297</strain>
    </source>
</reference>
<evidence type="ECO:0008006" key="5">
    <source>
        <dbReference type="Google" id="ProtNLM"/>
    </source>
</evidence>
<keyword evidence="2" id="KW-0732">Signal</keyword>
<comment type="caution">
    <text evidence="3">The sequence shown here is derived from an EMBL/GenBank/DDBJ whole genome shotgun (WGS) entry which is preliminary data.</text>
</comment>
<dbReference type="EMBL" id="ANIY01001693">
    <property type="protein sequence ID" value="ETP45551.1"/>
    <property type="molecule type" value="Genomic_DNA"/>
</dbReference>
<organism evidence="3 4">
    <name type="scientific">Phytophthora nicotianae P10297</name>
    <dbReference type="NCBI Taxonomy" id="1317064"/>
    <lineage>
        <taxon>Eukaryota</taxon>
        <taxon>Sar</taxon>
        <taxon>Stramenopiles</taxon>
        <taxon>Oomycota</taxon>
        <taxon>Peronosporomycetes</taxon>
        <taxon>Peronosporales</taxon>
        <taxon>Peronosporaceae</taxon>
        <taxon>Phytophthora</taxon>
    </lineage>
</organism>
<feature type="region of interest" description="Disordered" evidence="1">
    <location>
        <begin position="27"/>
        <end position="57"/>
    </location>
</feature>
<dbReference type="AlphaFoldDB" id="W2ZEY5"/>
<evidence type="ECO:0000313" key="4">
    <source>
        <dbReference type="Proteomes" id="UP000018948"/>
    </source>
</evidence>
<feature type="compositionally biased region" description="Basic and acidic residues" evidence="1">
    <location>
        <begin position="37"/>
        <end position="57"/>
    </location>
</feature>
<accession>W2ZEY5</accession>
<protein>
    <recommendedName>
        <fullName evidence="5">RxLR effector protein</fullName>
    </recommendedName>
</protein>